<sequence>MFDVKTSSSALLESGAHAREVTQASTEHSYTPIRTLSASHRGQILQHLLDLSAHDRYLRFGYPASDAQVQRYVDGLDFTRDEVFGIHGSQLELVAVAHLAFDAAEDKPKAAEFGVSVSGHCRGQRIGARLFERAVMHASNEGVQTMYIHALSENVAMLKIARKAGATVQRWGSESEAYLTLPVANLNSRLCAVWEDQIGEMDYRIKAQAHQFQTFLGQLQTWGTLPEAEPLESTE</sequence>
<dbReference type="GO" id="GO:0016747">
    <property type="term" value="F:acyltransferase activity, transferring groups other than amino-acyl groups"/>
    <property type="evidence" value="ECO:0007669"/>
    <property type="project" value="InterPro"/>
</dbReference>
<dbReference type="Gene3D" id="3.40.630.30">
    <property type="match status" value="1"/>
</dbReference>
<dbReference type="CDD" id="cd04301">
    <property type="entry name" value="NAT_SF"/>
    <property type="match status" value="1"/>
</dbReference>
<dbReference type="EMBL" id="SSWX01000018">
    <property type="protein sequence ID" value="THJ31987.1"/>
    <property type="molecule type" value="Genomic_DNA"/>
</dbReference>
<dbReference type="OrthoDB" id="9178559at2"/>
<dbReference type="SUPFAM" id="SSF55729">
    <property type="entry name" value="Acyl-CoA N-acyltransferases (Nat)"/>
    <property type="match status" value="1"/>
</dbReference>
<keyword evidence="2" id="KW-0808">Transferase</keyword>
<dbReference type="PROSITE" id="PS51186">
    <property type="entry name" value="GNAT"/>
    <property type="match status" value="1"/>
</dbReference>
<organism evidence="2 3">
    <name type="scientific">Lampropedia aestuarii</name>
    <dbReference type="NCBI Taxonomy" id="2562762"/>
    <lineage>
        <taxon>Bacteria</taxon>
        <taxon>Pseudomonadati</taxon>
        <taxon>Pseudomonadota</taxon>
        <taxon>Betaproteobacteria</taxon>
        <taxon>Burkholderiales</taxon>
        <taxon>Comamonadaceae</taxon>
        <taxon>Lampropedia</taxon>
    </lineage>
</organism>
<dbReference type="AlphaFoldDB" id="A0A4S5BHW8"/>
<evidence type="ECO:0000259" key="1">
    <source>
        <dbReference type="PROSITE" id="PS51186"/>
    </source>
</evidence>
<dbReference type="RefSeq" id="WP_136407152.1">
    <property type="nucleotide sequence ID" value="NZ_JARXRQ010000013.1"/>
</dbReference>
<accession>A0A4S5BHW8</accession>
<name>A0A4S5BHW8_9BURK</name>
<comment type="caution">
    <text evidence="2">The sequence shown here is derived from an EMBL/GenBank/DDBJ whole genome shotgun (WGS) entry which is preliminary data.</text>
</comment>
<protein>
    <submittedName>
        <fullName evidence="2">GNAT family N-acetyltransferase</fullName>
    </submittedName>
</protein>
<evidence type="ECO:0000313" key="2">
    <source>
        <dbReference type="EMBL" id="THJ31987.1"/>
    </source>
</evidence>
<evidence type="ECO:0000313" key="3">
    <source>
        <dbReference type="Proteomes" id="UP000306236"/>
    </source>
</evidence>
<feature type="domain" description="N-acetyltransferase" evidence="1">
    <location>
        <begin position="31"/>
        <end position="200"/>
    </location>
</feature>
<dbReference type="InterPro" id="IPR000182">
    <property type="entry name" value="GNAT_dom"/>
</dbReference>
<dbReference type="InterPro" id="IPR016181">
    <property type="entry name" value="Acyl_CoA_acyltransferase"/>
</dbReference>
<keyword evidence="3" id="KW-1185">Reference proteome</keyword>
<proteinExistence type="predicted"/>
<dbReference type="Pfam" id="PF00583">
    <property type="entry name" value="Acetyltransf_1"/>
    <property type="match status" value="1"/>
</dbReference>
<gene>
    <name evidence="2" type="ORF">E8K88_13215</name>
</gene>
<reference evidence="2 3" key="1">
    <citation type="submission" date="2019-04" db="EMBL/GenBank/DDBJ databases">
        <title>Lampropedia sp YIM MLB12 draf genome.</title>
        <authorList>
            <person name="Wang Y.-X."/>
        </authorList>
    </citation>
    <scope>NUCLEOTIDE SEQUENCE [LARGE SCALE GENOMIC DNA]</scope>
    <source>
        <strain evidence="2 3">YIM MLB12</strain>
    </source>
</reference>
<dbReference type="Proteomes" id="UP000306236">
    <property type="component" value="Unassembled WGS sequence"/>
</dbReference>